<dbReference type="PROSITE" id="PS01268">
    <property type="entry name" value="UPF0024"/>
    <property type="match status" value="1"/>
</dbReference>
<dbReference type="RefSeq" id="WP_048187408.1">
    <property type="nucleotide sequence ID" value="NZ_CP011097.1"/>
</dbReference>
<dbReference type="PIRSF" id="PIRSF037016">
    <property type="entry name" value="Pseudouridin_synth_euk_prd"/>
    <property type="match status" value="1"/>
</dbReference>
<name>A0A3G1B2U2_9ARCH</name>
<dbReference type="GeneID" id="24874784"/>
<dbReference type="PROSITE" id="PS50984">
    <property type="entry name" value="TRUD"/>
    <property type="match status" value="1"/>
</dbReference>
<dbReference type="STRING" id="1603555.SU86_000140"/>
<evidence type="ECO:0000313" key="6">
    <source>
        <dbReference type="Proteomes" id="UP000266745"/>
    </source>
</evidence>
<dbReference type="EMBL" id="CP011097">
    <property type="protein sequence ID" value="AJZ75064.1"/>
    <property type="molecule type" value="Genomic_DNA"/>
</dbReference>
<dbReference type="Gene3D" id="3.30.70.3160">
    <property type="match status" value="1"/>
</dbReference>
<proteinExistence type="inferred from homology"/>
<evidence type="ECO:0000313" key="5">
    <source>
        <dbReference type="EMBL" id="AJZ75064.1"/>
    </source>
</evidence>
<dbReference type="PROSITE" id="PS51257">
    <property type="entry name" value="PROKAR_LIPOPROTEIN"/>
    <property type="match status" value="1"/>
</dbReference>
<protein>
    <submittedName>
        <fullName evidence="5">Pseudouridine synthase</fullName>
    </submittedName>
</protein>
<evidence type="ECO:0000256" key="1">
    <source>
        <dbReference type="ARBA" id="ARBA00007953"/>
    </source>
</evidence>
<gene>
    <name evidence="5" type="ORF">SU86_000140</name>
</gene>
<feature type="domain" description="TRUD" evidence="4">
    <location>
        <begin position="152"/>
        <end position="358"/>
    </location>
</feature>
<dbReference type="Proteomes" id="UP000266745">
    <property type="component" value="Chromosome"/>
</dbReference>
<evidence type="ECO:0000256" key="3">
    <source>
        <dbReference type="ARBA" id="ARBA00023235"/>
    </source>
</evidence>
<dbReference type="Gene3D" id="1.10.1510.30">
    <property type="match status" value="1"/>
</dbReference>
<keyword evidence="3" id="KW-0413">Isomerase</keyword>
<dbReference type="Gene3D" id="3.30.2350.20">
    <property type="entry name" value="TruD, catalytic domain"/>
    <property type="match status" value="1"/>
</dbReference>
<dbReference type="KEGG" id="tah:SU86_000140"/>
<organism evidence="5 6">
    <name type="scientific">Candidatus Nitrosotenuis cloacae</name>
    <dbReference type="NCBI Taxonomy" id="1603555"/>
    <lineage>
        <taxon>Archaea</taxon>
        <taxon>Nitrososphaerota</taxon>
        <taxon>Candidatus Nitrosotenuis</taxon>
    </lineage>
</organism>
<evidence type="ECO:0000259" key="4">
    <source>
        <dbReference type="PROSITE" id="PS50984"/>
    </source>
</evidence>
<dbReference type="GO" id="GO:0003723">
    <property type="term" value="F:RNA binding"/>
    <property type="evidence" value="ECO:0007669"/>
    <property type="project" value="InterPro"/>
</dbReference>
<dbReference type="InterPro" id="IPR011760">
    <property type="entry name" value="PsdUridine_synth_TruD_insert"/>
</dbReference>
<dbReference type="Pfam" id="PF01142">
    <property type="entry name" value="TruD"/>
    <property type="match status" value="1"/>
</dbReference>
<evidence type="ECO:0000256" key="2">
    <source>
        <dbReference type="ARBA" id="ARBA00022694"/>
    </source>
</evidence>
<keyword evidence="6" id="KW-1185">Reference proteome</keyword>
<dbReference type="AlphaFoldDB" id="A0A3G1B2U2"/>
<dbReference type="PANTHER" id="PTHR13326">
    <property type="entry name" value="TRNA PSEUDOURIDINE SYNTHASE D"/>
    <property type="match status" value="1"/>
</dbReference>
<dbReference type="InterPro" id="IPR042214">
    <property type="entry name" value="TruD_catalytic"/>
</dbReference>
<dbReference type="SUPFAM" id="SSF55120">
    <property type="entry name" value="Pseudouridine synthase"/>
    <property type="match status" value="1"/>
</dbReference>
<accession>A0A3G1B2U2</accession>
<dbReference type="InterPro" id="IPR020103">
    <property type="entry name" value="PsdUridine_synth_cat_dom_sf"/>
</dbReference>
<reference evidence="5 6" key="1">
    <citation type="journal article" date="2016" name="Sci. Rep.">
        <title>A novel ammonia-oxidizing archaeon from wastewater treatment plant: Its enrichment, physiological and genomic characteristics.</title>
        <authorList>
            <person name="Li Y."/>
            <person name="Ding K."/>
            <person name="Wen X."/>
            <person name="Zhang B."/>
            <person name="Shen B."/>
            <person name="Yang Y."/>
        </authorList>
    </citation>
    <scope>NUCLEOTIDE SEQUENCE [LARGE SCALE GENOMIC DNA]</scope>
    <source>
        <strain evidence="5 6">SAT1</strain>
    </source>
</reference>
<sequence>MIPKIDSDIGILSHTTSFAGCGGRIRAKFEDFAVSEILDKKTIASLSSDGYAVYRLKKTGIDTNHALDLIFKKTGVRLKALGLKDASAVTEQYVCSMAQNKILPNYSDGKITLEKIGFAKKPLTGKDMVGNHFTIRIDGADQTLADFAESDRILNFYGYQRFGSKRPVTHLIGKAIIQKRFAEAVNLLLSFTSPYDSEQNTKLRQELADTQNYSKVLPMVPPQMDLERTILEQIISHGDPKLALHHLPIGIRRLYIEAYQSFLFNRTLSEAYQYGEDLFAPQQGDVCFDKSAKLGKYQMDDSQKLAIPMVGYSYFKKTRFDYHISKILEQEQIKPSDFYLKETQELSNEGGFRSAKIECSDFMVNSDVASFSLQRGSFATMVMREIIKPQNPLEAGF</sequence>
<dbReference type="GO" id="GO:0001522">
    <property type="term" value="P:pseudouridine synthesis"/>
    <property type="evidence" value="ECO:0007669"/>
    <property type="project" value="InterPro"/>
</dbReference>
<dbReference type="InterPro" id="IPR020119">
    <property type="entry name" value="PsdUridine_synth_TruD_CS"/>
</dbReference>
<dbReference type="InterPro" id="IPR001656">
    <property type="entry name" value="PsdUridine_synth_TruD"/>
</dbReference>
<dbReference type="GO" id="GO:0009982">
    <property type="term" value="F:pseudouridine synthase activity"/>
    <property type="evidence" value="ECO:0007669"/>
    <property type="project" value="InterPro"/>
</dbReference>
<comment type="similarity">
    <text evidence="1">Belongs to the pseudouridine synthase TruD family.</text>
</comment>
<keyword evidence="2" id="KW-0819">tRNA processing</keyword>
<dbReference type="PANTHER" id="PTHR13326:SF21">
    <property type="entry name" value="PSEUDOURIDYLATE SYNTHASE PUS7L"/>
    <property type="match status" value="1"/>
</dbReference>
<dbReference type="GO" id="GO:0008033">
    <property type="term" value="P:tRNA processing"/>
    <property type="evidence" value="ECO:0007669"/>
    <property type="project" value="UniProtKB-KW"/>
</dbReference>
<dbReference type="OrthoDB" id="1798at2157"/>